<sequence>NLIKGLQFLQIKEKYNISEIAFNEILKVLEISDVSLYKLQKFLRNLILLKPTFVEYCINSCIAFTDEYTNKKFYLEYKESYYKSNVTPQMPQKKLLIGYL</sequence>
<dbReference type="EMBL" id="CAJVPQ010006075">
    <property type="protein sequence ID" value="CAG8680219.1"/>
    <property type="molecule type" value="Genomic_DNA"/>
</dbReference>
<gene>
    <name evidence="1" type="ORF">FCALED_LOCUS12460</name>
</gene>
<accession>A0A9N9HEZ5</accession>
<keyword evidence="2" id="KW-1185">Reference proteome</keyword>
<feature type="non-terminal residue" evidence="1">
    <location>
        <position position="1"/>
    </location>
</feature>
<reference evidence="1" key="1">
    <citation type="submission" date="2021-06" db="EMBL/GenBank/DDBJ databases">
        <authorList>
            <person name="Kallberg Y."/>
            <person name="Tangrot J."/>
            <person name="Rosling A."/>
        </authorList>
    </citation>
    <scope>NUCLEOTIDE SEQUENCE</scope>
    <source>
        <strain evidence="1">UK204</strain>
    </source>
</reference>
<proteinExistence type="predicted"/>
<dbReference type="Proteomes" id="UP000789570">
    <property type="component" value="Unassembled WGS sequence"/>
</dbReference>
<evidence type="ECO:0000313" key="2">
    <source>
        <dbReference type="Proteomes" id="UP000789570"/>
    </source>
</evidence>
<dbReference type="AlphaFoldDB" id="A0A9N9HEZ5"/>
<dbReference type="OrthoDB" id="3257409at2759"/>
<evidence type="ECO:0000313" key="1">
    <source>
        <dbReference type="EMBL" id="CAG8680219.1"/>
    </source>
</evidence>
<organism evidence="1 2">
    <name type="scientific">Funneliformis caledonium</name>
    <dbReference type="NCBI Taxonomy" id="1117310"/>
    <lineage>
        <taxon>Eukaryota</taxon>
        <taxon>Fungi</taxon>
        <taxon>Fungi incertae sedis</taxon>
        <taxon>Mucoromycota</taxon>
        <taxon>Glomeromycotina</taxon>
        <taxon>Glomeromycetes</taxon>
        <taxon>Glomerales</taxon>
        <taxon>Glomeraceae</taxon>
        <taxon>Funneliformis</taxon>
    </lineage>
</organism>
<protein>
    <submittedName>
        <fullName evidence="1">17105_t:CDS:1</fullName>
    </submittedName>
</protein>
<name>A0A9N9HEZ5_9GLOM</name>
<comment type="caution">
    <text evidence="1">The sequence shown here is derived from an EMBL/GenBank/DDBJ whole genome shotgun (WGS) entry which is preliminary data.</text>
</comment>